<evidence type="ECO:0000256" key="4">
    <source>
        <dbReference type="ARBA" id="ARBA00022692"/>
    </source>
</evidence>
<dbReference type="Gene3D" id="1.20.1720.10">
    <property type="entry name" value="Multidrug resistance protein D"/>
    <property type="match status" value="1"/>
</dbReference>
<keyword evidence="4 7" id="KW-0812">Transmembrane</keyword>
<keyword evidence="2" id="KW-0813">Transport</keyword>
<dbReference type="InterPro" id="IPR036259">
    <property type="entry name" value="MFS_trans_sf"/>
</dbReference>
<evidence type="ECO:0000313" key="10">
    <source>
        <dbReference type="Proteomes" id="UP001500843"/>
    </source>
</evidence>
<dbReference type="PANTHER" id="PTHR42718">
    <property type="entry name" value="MAJOR FACILITATOR SUPERFAMILY MULTIDRUG TRANSPORTER MFSC"/>
    <property type="match status" value="1"/>
</dbReference>
<dbReference type="SUPFAM" id="SSF103473">
    <property type="entry name" value="MFS general substrate transporter"/>
    <property type="match status" value="1"/>
</dbReference>
<dbReference type="PANTHER" id="PTHR42718:SF46">
    <property type="entry name" value="BLR6921 PROTEIN"/>
    <property type="match status" value="1"/>
</dbReference>
<protein>
    <submittedName>
        <fullName evidence="9">DHA2 family efflux MFS transporter permease subunit</fullName>
    </submittedName>
</protein>
<name>A0ABP8X5V8_9MICO</name>
<feature type="transmembrane region" description="Helical" evidence="7">
    <location>
        <begin position="208"/>
        <end position="227"/>
    </location>
</feature>
<feature type="transmembrane region" description="Helical" evidence="7">
    <location>
        <begin position="274"/>
        <end position="295"/>
    </location>
</feature>
<feature type="transmembrane region" description="Helical" evidence="7">
    <location>
        <begin position="307"/>
        <end position="332"/>
    </location>
</feature>
<dbReference type="Pfam" id="PF07690">
    <property type="entry name" value="MFS_1"/>
    <property type="match status" value="1"/>
</dbReference>
<comment type="caution">
    <text evidence="9">The sequence shown here is derived from an EMBL/GenBank/DDBJ whole genome shotgun (WGS) entry which is preliminary data.</text>
</comment>
<evidence type="ECO:0000256" key="3">
    <source>
        <dbReference type="ARBA" id="ARBA00022475"/>
    </source>
</evidence>
<dbReference type="RefSeq" id="WP_253867194.1">
    <property type="nucleotide sequence ID" value="NZ_BAABHM010000011.1"/>
</dbReference>
<proteinExistence type="predicted"/>
<dbReference type="Gene3D" id="1.20.1250.20">
    <property type="entry name" value="MFS general substrate transporter like domains"/>
    <property type="match status" value="1"/>
</dbReference>
<evidence type="ECO:0000313" key="9">
    <source>
        <dbReference type="EMBL" id="GAA4700800.1"/>
    </source>
</evidence>
<feature type="transmembrane region" description="Helical" evidence="7">
    <location>
        <begin position="339"/>
        <end position="357"/>
    </location>
</feature>
<keyword evidence="6 7" id="KW-0472">Membrane</keyword>
<feature type="transmembrane region" description="Helical" evidence="7">
    <location>
        <begin position="20"/>
        <end position="39"/>
    </location>
</feature>
<keyword evidence="3" id="KW-1003">Cell membrane</keyword>
<feature type="transmembrane region" description="Helical" evidence="7">
    <location>
        <begin position="412"/>
        <end position="430"/>
    </location>
</feature>
<keyword evidence="5 7" id="KW-1133">Transmembrane helix</keyword>
<feature type="transmembrane region" description="Helical" evidence="7">
    <location>
        <begin position="233"/>
        <end position="254"/>
    </location>
</feature>
<dbReference type="Proteomes" id="UP001500843">
    <property type="component" value="Unassembled WGS sequence"/>
</dbReference>
<organism evidence="9 10">
    <name type="scientific">Promicromonospora umidemergens</name>
    <dbReference type="NCBI Taxonomy" id="629679"/>
    <lineage>
        <taxon>Bacteria</taxon>
        <taxon>Bacillati</taxon>
        <taxon>Actinomycetota</taxon>
        <taxon>Actinomycetes</taxon>
        <taxon>Micrococcales</taxon>
        <taxon>Promicromonosporaceae</taxon>
        <taxon>Promicromonospora</taxon>
    </lineage>
</organism>
<keyword evidence="10" id="KW-1185">Reference proteome</keyword>
<feature type="domain" description="Major facilitator superfamily (MFS) profile" evidence="8">
    <location>
        <begin position="21"/>
        <end position="462"/>
    </location>
</feature>
<feature type="transmembrane region" description="Helical" evidence="7">
    <location>
        <begin position="149"/>
        <end position="172"/>
    </location>
</feature>
<sequence length="471" mass="47500">MSIEASPTTAQLGLRLPRGVTMAALAVSMFLIILDTSMVNLASLSIRTSLGLSAAELTLTVNSYLVAFAGLLLLGGRLADVLGPRRTFLAGMILYVAASAFCALATSGPLLITGRVGQGIGAAISIPSALALVLTLYTTPTERTRAMGIWGAVGGAGSLIGVFLGGVLTQALGWQSVFWTPVPLGIVSAIMVWRAVPAMPGRPGRFDLAGALTITVGISALALGMVSASEAGWTAASSIIGIAVGVVALAAFVLAEHRSPHPLVPLAVFRRRPVVTATVVMVLLGATLTSLFFFLPLYQQDVLGMSALTAGLAQIPIAVMIIVGSVLAPWLAKLLGVRSALHGALVLLLAGFLWLVLNPTTDGFSINLLGAFLLIGIGLGLGLVNAISMAVRDSGDGESGLLSGLVNAAQQLGGAVGLAALAGIAIAAGGDGGISFTAAFLGGAALIALALTLSVLLRIGDRSDPTTPYAG</sequence>
<gene>
    <name evidence="9" type="ORF">GCM10023198_22150</name>
</gene>
<evidence type="ECO:0000256" key="6">
    <source>
        <dbReference type="ARBA" id="ARBA00023136"/>
    </source>
</evidence>
<dbReference type="InterPro" id="IPR020846">
    <property type="entry name" value="MFS_dom"/>
</dbReference>
<reference evidence="10" key="1">
    <citation type="journal article" date="2019" name="Int. J. Syst. Evol. Microbiol.">
        <title>The Global Catalogue of Microorganisms (GCM) 10K type strain sequencing project: providing services to taxonomists for standard genome sequencing and annotation.</title>
        <authorList>
            <consortium name="The Broad Institute Genomics Platform"/>
            <consortium name="The Broad Institute Genome Sequencing Center for Infectious Disease"/>
            <person name="Wu L."/>
            <person name="Ma J."/>
        </authorList>
    </citation>
    <scope>NUCLEOTIDE SEQUENCE [LARGE SCALE GENOMIC DNA]</scope>
    <source>
        <strain evidence="10">JCM 17975</strain>
    </source>
</reference>
<feature type="transmembrane region" description="Helical" evidence="7">
    <location>
        <begin position="436"/>
        <end position="457"/>
    </location>
</feature>
<feature type="transmembrane region" description="Helical" evidence="7">
    <location>
        <begin position="88"/>
        <end position="112"/>
    </location>
</feature>
<feature type="transmembrane region" description="Helical" evidence="7">
    <location>
        <begin position="369"/>
        <end position="391"/>
    </location>
</feature>
<dbReference type="EMBL" id="BAABHM010000011">
    <property type="protein sequence ID" value="GAA4700800.1"/>
    <property type="molecule type" value="Genomic_DNA"/>
</dbReference>
<evidence type="ECO:0000259" key="8">
    <source>
        <dbReference type="PROSITE" id="PS50850"/>
    </source>
</evidence>
<accession>A0ABP8X5V8</accession>
<comment type="subcellular location">
    <subcellularLocation>
        <location evidence="1">Cell membrane</location>
        <topology evidence="1">Multi-pass membrane protein</topology>
    </subcellularLocation>
</comment>
<feature type="transmembrane region" description="Helical" evidence="7">
    <location>
        <begin position="178"/>
        <end position="196"/>
    </location>
</feature>
<dbReference type="PROSITE" id="PS50850">
    <property type="entry name" value="MFS"/>
    <property type="match status" value="1"/>
</dbReference>
<evidence type="ECO:0000256" key="1">
    <source>
        <dbReference type="ARBA" id="ARBA00004651"/>
    </source>
</evidence>
<dbReference type="CDD" id="cd17321">
    <property type="entry name" value="MFS_MMR_MDR_like"/>
    <property type="match status" value="1"/>
</dbReference>
<evidence type="ECO:0000256" key="7">
    <source>
        <dbReference type="SAM" id="Phobius"/>
    </source>
</evidence>
<feature type="transmembrane region" description="Helical" evidence="7">
    <location>
        <begin position="59"/>
        <end position="76"/>
    </location>
</feature>
<feature type="transmembrane region" description="Helical" evidence="7">
    <location>
        <begin position="118"/>
        <end position="137"/>
    </location>
</feature>
<dbReference type="InterPro" id="IPR011701">
    <property type="entry name" value="MFS"/>
</dbReference>
<evidence type="ECO:0000256" key="2">
    <source>
        <dbReference type="ARBA" id="ARBA00022448"/>
    </source>
</evidence>
<evidence type="ECO:0000256" key="5">
    <source>
        <dbReference type="ARBA" id="ARBA00022989"/>
    </source>
</evidence>